<dbReference type="InterPro" id="IPR005835">
    <property type="entry name" value="NTP_transferase_dom"/>
</dbReference>
<comment type="similarity">
    <text evidence="1">Belongs to the bacterial/plant glucose-1-phosphate adenylyltransferase family.</text>
</comment>
<dbReference type="SUPFAM" id="SSF51161">
    <property type="entry name" value="Trimeric LpxA-like enzymes"/>
    <property type="match status" value="1"/>
</dbReference>
<reference evidence="7" key="1">
    <citation type="submission" date="2024-05" db="EMBL/GenBank/DDBJ databases">
        <authorList>
            <person name="Cai S.Y."/>
            <person name="Jin L.M."/>
            <person name="Li H.R."/>
        </authorList>
    </citation>
    <scope>NUCLEOTIDE SEQUENCE</scope>
    <source>
        <strain evidence="7">A5-74</strain>
    </source>
</reference>
<dbReference type="InterPro" id="IPR056818">
    <property type="entry name" value="GlmU/GlgC-like_hexapep"/>
</dbReference>
<keyword evidence="3" id="KW-0548">Nucleotidyltransferase</keyword>
<keyword evidence="4" id="KW-0320">Glycogen biosynthesis</keyword>
<dbReference type="GO" id="GO:0008878">
    <property type="term" value="F:glucose-1-phosphate adenylyltransferase activity"/>
    <property type="evidence" value="ECO:0007669"/>
    <property type="project" value="InterPro"/>
</dbReference>
<evidence type="ECO:0000259" key="6">
    <source>
        <dbReference type="Pfam" id="PF24894"/>
    </source>
</evidence>
<evidence type="ECO:0000256" key="2">
    <source>
        <dbReference type="ARBA" id="ARBA00022679"/>
    </source>
</evidence>
<dbReference type="InterPro" id="IPR011004">
    <property type="entry name" value="Trimer_LpxA-like_sf"/>
</dbReference>
<name>A0AAU8DT32_9ACTN</name>
<dbReference type="PANTHER" id="PTHR43523">
    <property type="entry name" value="GLUCOSE-1-PHOSPHATE ADENYLYLTRANSFERASE-RELATED"/>
    <property type="match status" value="1"/>
</dbReference>
<dbReference type="Gene3D" id="2.160.10.10">
    <property type="entry name" value="Hexapeptide repeat proteins"/>
    <property type="match status" value="1"/>
</dbReference>
<sequence>MTHRDRSRSTPARSRRADRVLALVQAGGQGSRMDVLTRERAKPALPFAGGFHLIDFALSSLAAADIADVWVGVQYQAGSLDPYLAGGRPWDLDRTRGGFRRVVPEQGAGSSTETGFSRGNADNLLRLADQIEQFGPDQLVVMSADHVFSADLAAVLDRHREHGAECTLVTAKVSKREAAQNAVVTVDNRGRVTGFDYKPAKPQGTTVATEIFVYDTAVLLQVLGELRVGLSAAAADGGDDVESEADSGLGDFGEHLLPAFVRRGKVFALDIGGYWQDVGRPEAYLAAHRDLIAGRIDVFDHPDRPVLTSAPHRLPARITAGATVVDTQIGAGCRISGEVVNSVLGSDVIVHRGATVRNAVLFDGVEVHPGASIDTAILDERVQVLGRASVGGPSGRRTPRDDDIVLIGRDSTVGRGVAIGPGARLEPGTTA</sequence>
<gene>
    <name evidence="7" type="ORF">ABLG96_08405</name>
</gene>
<feature type="domain" description="Nucleotidyl transferase" evidence="5">
    <location>
        <begin position="22"/>
        <end position="291"/>
    </location>
</feature>
<evidence type="ECO:0000256" key="1">
    <source>
        <dbReference type="ARBA" id="ARBA00010443"/>
    </source>
</evidence>
<dbReference type="AlphaFoldDB" id="A0AAU8DT32"/>
<keyword evidence="2" id="KW-0808">Transferase</keyword>
<dbReference type="InterPro" id="IPR029044">
    <property type="entry name" value="Nucleotide-diphossugar_trans"/>
</dbReference>
<evidence type="ECO:0000256" key="4">
    <source>
        <dbReference type="ARBA" id="ARBA00023056"/>
    </source>
</evidence>
<accession>A0AAU8DT32</accession>
<dbReference type="Gene3D" id="3.90.550.10">
    <property type="entry name" value="Spore Coat Polysaccharide Biosynthesis Protein SpsA, Chain A"/>
    <property type="match status" value="1"/>
</dbReference>
<dbReference type="RefSeq" id="WP_353650899.1">
    <property type="nucleotide sequence ID" value="NZ_CP159218.1"/>
</dbReference>
<protein>
    <submittedName>
        <fullName evidence="7">Sugar phosphate nucleotidyltransferase</fullName>
    </submittedName>
</protein>
<feature type="domain" description="Glucose-1-phosphate adenylyltransferase/Bifunctional protein GlmU-like C-terminal hexapeptide" evidence="6">
    <location>
        <begin position="322"/>
        <end position="391"/>
    </location>
</feature>
<dbReference type="PANTHER" id="PTHR43523:SF2">
    <property type="entry name" value="GLUCOSE-1-PHOSPHATE ADENYLYLTRANSFERASE"/>
    <property type="match status" value="1"/>
</dbReference>
<dbReference type="SUPFAM" id="SSF53448">
    <property type="entry name" value="Nucleotide-diphospho-sugar transferases"/>
    <property type="match status" value="1"/>
</dbReference>
<dbReference type="Pfam" id="PF24894">
    <property type="entry name" value="Hexapep_GlmU"/>
    <property type="match status" value="1"/>
</dbReference>
<dbReference type="Pfam" id="PF00483">
    <property type="entry name" value="NTP_transferase"/>
    <property type="match status" value="1"/>
</dbReference>
<dbReference type="CDD" id="cd04651">
    <property type="entry name" value="LbH_G1P_AT_C"/>
    <property type="match status" value="1"/>
</dbReference>
<dbReference type="GO" id="GO:0005978">
    <property type="term" value="P:glycogen biosynthetic process"/>
    <property type="evidence" value="ECO:0007669"/>
    <property type="project" value="UniProtKB-KW"/>
</dbReference>
<dbReference type="InterPro" id="IPR011831">
    <property type="entry name" value="ADP-Glc_PPase"/>
</dbReference>
<dbReference type="EMBL" id="CP159218">
    <property type="protein sequence ID" value="XCG65294.1"/>
    <property type="molecule type" value="Genomic_DNA"/>
</dbReference>
<organism evidence="7">
    <name type="scientific">Nakamurella sp. A5-74</name>
    <dbReference type="NCBI Taxonomy" id="3158264"/>
    <lineage>
        <taxon>Bacteria</taxon>
        <taxon>Bacillati</taxon>
        <taxon>Actinomycetota</taxon>
        <taxon>Actinomycetes</taxon>
        <taxon>Nakamurellales</taxon>
        <taxon>Nakamurellaceae</taxon>
        <taxon>Nakamurella</taxon>
    </lineage>
</organism>
<evidence type="ECO:0000313" key="7">
    <source>
        <dbReference type="EMBL" id="XCG65294.1"/>
    </source>
</evidence>
<proteinExistence type="inferred from homology"/>
<evidence type="ECO:0000259" key="5">
    <source>
        <dbReference type="Pfam" id="PF00483"/>
    </source>
</evidence>
<evidence type="ECO:0000256" key="3">
    <source>
        <dbReference type="ARBA" id="ARBA00022695"/>
    </source>
</evidence>